<dbReference type="OrthoDB" id="9151696at2"/>
<evidence type="ECO:0000259" key="2">
    <source>
        <dbReference type="Pfam" id="PF16823"/>
    </source>
</evidence>
<dbReference type="InterPro" id="IPR031800">
    <property type="entry name" value="PilZ_atypical"/>
</dbReference>
<accession>A0A4P7BWY2</accession>
<proteinExistence type="predicted"/>
<name>A0A4P7BWY2_9GAMM</name>
<dbReference type="Proteomes" id="UP000294325">
    <property type="component" value="Chromosome"/>
</dbReference>
<gene>
    <name evidence="3" type="ORF">E3U44_08925</name>
</gene>
<protein>
    <recommendedName>
        <fullName evidence="2">Cyclic di-GMP receptor atypical PilZ domain-containing protein</fullName>
    </recommendedName>
</protein>
<dbReference type="RefSeq" id="WP_134357815.1">
    <property type="nucleotide sequence ID" value="NZ_CP038033.1"/>
</dbReference>
<reference evidence="3 4" key="1">
    <citation type="submission" date="2019-03" db="EMBL/GenBank/DDBJ databases">
        <title>The genome sequence of Nitrosococcus wardiae strain D1FHST reveals the archetypal metabolic capacity of ammonia-oxidizing Gammaproteobacteria.</title>
        <authorList>
            <person name="Wang L."/>
            <person name="Lim C.K."/>
            <person name="Hanson T.E."/>
            <person name="Dang H."/>
            <person name="Klotz M.G."/>
        </authorList>
    </citation>
    <scope>NUCLEOTIDE SEQUENCE [LARGE SCALE GENOMIC DNA]</scope>
    <source>
        <strain evidence="3 4">D1FHS</strain>
    </source>
</reference>
<evidence type="ECO:0000256" key="1">
    <source>
        <dbReference type="SAM" id="MobiDB-lite"/>
    </source>
</evidence>
<keyword evidence="4" id="KW-1185">Reference proteome</keyword>
<dbReference type="AlphaFoldDB" id="A0A4P7BWY2"/>
<feature type="domain" description="Cyclic di-GMP receptor atypical PilZ" evidence="2">
    <location>
        <begin position="70"/>
        <end position="187"/>
    </location>
</feature>
<evidence type="ECO:0000313" key="3">
    <source>
        <dbReference type="EMBL" id="QBQ54618.1"/>
    </source>
</evidence>
<feature type="region of interest" description="Disordered" evidence="1">
    <location>
        <begin position="185"/>
        <end position="204"/>
    </location>
</feature>
<dbReference type="Pfam" id="PF16823">
    <property type="entry name" value="tPilZ"/>
    <property type="match status" value="1"/>
</dbReference>
<evidence type="ECO:0000313" key="4">
    <source>
        <dbReference type="Proteomes" id="UP000294325"/>
    </source>
</evidence>
<sequence length="204" mass="23655">MAETESQLVPQPLGQGVFYQSQHPLTWRYVEAGTKVSAFVCRDNERLLKLLNSSIPSPLELLEEQPLLYSELQRLELKMDLLLEQIGLLLSQQMPLPEAIPLRLTAQTLQWWARETPMKGETVQVEVYLKEELRRPLVFLGQVKARKAEANGYRILVLFTELGEGVREGLERFIFRWHRRHIAQTRRGSPPTRKESDTDSTTEF</sequence>
<dbReference type="EMBL" id="CP038033">
    <property type="protein sequence ID" value="QBQ54618.1"/>
    <property type="molecule type" value="Genomic_DNA"/>
</dbReference>
<dbReference type="KEGG" id="nwr:E3U44_08925"/>
<organism evidence="3 4">
    <name type="scientific">Nitrosococcus wardiae</name>
    <dbReference type="NCBI Taxonomy" id="1814290"/>
    <lineage>
        <taxon>Bacteria</taxon>
        <taxon>Pseudomonadati</taxon>
        <taxon>Pseudomonadota</taxon>
        <taxon>Gammaproteobacteria</taxon>
        <taxon>Chromatiales</taxon>
        <taxon>Chromatiaceae</taxon>
        <taxon>Nitrosococcus</taxon>
    </lineage>
</organism>